<dbReference type="PRINTS" id="PR00455">
    <property type="entry name" value="HTHTETR"/>
</dbReference>
<dbReference type="InterPro" id="IPR050109">
    <property type="entry name" value="HTH-type_TetR-like_transc_reg"/>
</dbReference>
<dbReference type="SUPFAM" id="SSF46689">
    <property type="entry name" value="Homeodomain-like"/>
    <property type="match status" value="1"/>
</dbReference>
<evidence type="ECO:0000313" key="8">
    <source>
        <dbReference type="Proteomes" id="UP000292120"/>
    </source>
</evidence>
<dbReference type="PROSITE" id="PS01081">
    <property type="entry name" value="HTH_TETR_1"/>
    <property type="match status" value="1"/>
</dbReference>
<accession>A0A4Q9H3B5</accession>
<dbReference type="Gene3D" id="1.10.357.10">
    <property type="entry name" value="Tetracycline Repressor, domain 2"/>
    <property type="match status" value="1"/>
</dbReference>
<keyword evidence="1" id="KW-0678">Repressor</keyword>
<dbReference type="Proteomes" id="UP000292120">
    <property type="component" value="Unassembled WGS sequence"/>
</dbReference>
<dbReference type="OrthoDB" id="5293507at2"/>
<feature type="DNA-binding region" description="H-T-H motif" evidence="5">
    <location>
        <begin position="55"/>
        <end position="74"/>
    </location>
</feature>
<dbReference type="InterPro" id="IPR009057">
    <property type="entry name" value="Homeodomain-like_sf"/>
</dbReference>
<feature type="domain" description="HTH tetR-type" evidence="6">
    <location>
        <begin position="32"/>
        <end position="92"/>
    </location>
</feature>
<dbReference type="AlphaFoldDB" id="A0A4Q9H3B5"/>
<dbReference type="RefSeq" id="WP_130965931.1">
    <property type="nucleotide sequence ID" value="NZ_SIXI01000001.1"/>
</dbReference>
<dbReference type="GO" id="GO:0003700">
    <property type="term" value="F:DNA-binding transcription factor activity"/>
    <property type="evidence" value="ECO:0007669"/>
    <property type="project" value="TreeGrafter"/>
</dbReference>
<dbReference type="InterPro" id="IPR001647">
    <property type="entry name" value="HTH_TetR"/>
</dbReference>
<keyword evidence="3 5" id="KW-0238">DNA-binding</keyword>
<keyword evidence="2" id="KW-0805">Transcription regulation</keyword>
<dbReference type="PROSITE" id="PS50977">
    <property type="entry name" value="HTH_TETR_2"/>
    <property type="match status" value="1"/>
</dbReference>
<keyword evidence="4" id="KW-0804">Transcription</keyword>
<dbReference type="GO" id="GO:0000976">
    <property type="term" value="F:transcription cis-regulatory region binding"/>
    <property type="evidence" value="ECO:0007669"/>
    <property type="project" value="TreeGrafter"/>
</dbReference>
<dbReference type="PANTHER" id="PTHR30055">
    <property type="entry name" value="HTH-TYPE TRANSCRIPTIONAL REGULATOR RUTR"/>
    <property type="match status" value="1"/>
</dbReference>
<name>A0A4Q9H3B5_9BURK</name>
<sequence length="241" mass="26959">MTFSRSDRLLDPNSLRVPDLGIKRAPEQKRSQETYERILRVTAQVLADEGVERLSTNLVCQKAGLAPTALYRYFPNKYALLHELGIRLMNAQNVLVEECLPPEAFTQPAQHLQPAMVKLFMATFDVTRKMPGGVWIMRALRAVPTLQSVRIDSHATVTREVHQALMHLYPDAQSEAVRTMVRMSTELVYAMIEMLFDDSSLQAQEVAESTAWIVHDMYDRVGLIRPEGAPGAAASLAALPA</sequence>
<dbReference type="Pfam" id="PF00440">
    <property type="entry name" value="TetR_N"/>
    <property type="match status" value="1"/>
</dbReference>
<proteinExistence type="predicted"/>
<keyword evidence="8" id="KW-1185">Reference proteome</keyword>
<evidence type="ECO:0000256" key="2">
    <source>
        <dbReference type="ARBA" id="ARBA00023015"/>
    </source>
</evidence>
<organism evidence="7 8">
    <name type="scientific">Aquabacterium lacunae</name>
    <dbReference type="NCBI Taxonomy" id="2528630"/>
    <lineage>
        <taxon>Bacteria</taxon>
        <taxon>Pseudomonadati</taxon>
        <taxon>Pseudomonadota</taxon>
        <taxon>Betaproteobacteria</taxon>
        <taxon>Burkholderiales</taxon>
        <taxon>Aquabacterium</taxon>
    </lineage>
</organism>
<evidence type="ECO:0000313" key="7">
    <source>
        <dbReference type="EMBL" id="TBO33981.1"/>
    </source>
</evidence>
<evidence type="ECO:0000259" key="6">
    <source>
        <dbReference type="PROSITE" id="PS50977"/>
    </source>
</evidence>
<protein>
    <submittedName>
        <fullName evidence="7">TetR/AcrR family transcriptional regulator</fullName>
    </submittedName>
</protein>
<evidence type="ECO:0000256" key="5">
    <source>
        <dbReference type="PROSITE-ProRule" id="PRU00335"/>
    </source>
</evidence>
<comment type="caution">
    <text evidence="7">The sequence shown here is derived from an EMBL/GenBank/DDBJ whole genome shotgun (WGS) entry which is preliminary data.</text>
</comment>
<evidence type="ECO:0000256" key="1">
    <source>
        <dbReference type="ARBA" id="ARBA00022491"/>
    </source>
</evidence>
<dbReference type="InterPro" id="IPR023772">
    <property type="entry name" value="DNA-bd_HTH_TetR-type_CS"/>
</dbReference>
<reference evidence="7 8" key="1">
    <citation type="submission" date="2019-02" db="EMBL/GenBank/DDBJ databases">
        <title>Aquabacterium sp. strain KMB7.</title>
        <authorList>
            <person name="Chen W.-M."/>
        </authorList>
    </citation>
    <scope>NUCLEOTIDE SEQUENCE [LARGE SCALE GENOMIC DNA]</scope>
    <source>
        <strain evidence="7 8">KMB7</strain>
    </source>
</reference>
<dbReference type="PANTHER" id="PTHR30055:SF234">
    <property type="entry name" value="HTH-TYPE TRANSCRIPTIONAL REGULATOR BETI"/>
    <property type="match status" value="1"/>
</dbReference>
<dbReference type="EMBL" id="SIXI01000001">
    <property type="protein sequence ID" value="TBO33981.1"/>
    <property type="molecule type" value="Genomic_DNA"/>
</dbReference>
<gene>
    <name evidence="7" type="ORF">EYS42_00555</name>
</gene>
<evidence type="ECO:0000256" key="4">
    <source>
        <dbReference type="ARBA" id="ARBA00023163"/>
    </source>
</evidence>
<evidence type="ECO:0000256" key="3">
    <source>
        <dbReference type="ARBA" id="ARBA00023125"/>
    </source>
</evidence>